<dbReference type="AlphaFoldDB" id="A0A9D2UI40"/>
<accession>A0A9D2UI40</accession>
<evidence type="ECO:0000313" key="2">
    <source>
        <dbReference type="Proteomes" id="UP000787625"/>
    </source>
</evidence>
<proteinExistence type="predicted"/>
<sequence>MMKKPTDKAATSHARRRKRLTCLVNERENEIIDNYLKRCKIKNKSTWLRETILWFIYTRNVADGPTLFSDHEMRR</sequence>
<organism evidence="1 2">
    <name type="scientific">Candidatus Avibacteroides avistercoris</name>
    <dbReference type="NCBI Taxonomy" id="2840690"/>
    <lineage>
        <taxon>Bacteria</taxon>
        <taxon>Pseudomonadati</taxon>
        <taxon>Bacteroidota</taxon>
        <taxon>Bacteroidia</taxon>
        <taxon>Bacteroidales</taxon>
        <taxon>Bacteroidaceae</taxon>
        <taxon>Bacteroidaceae incertae sedis</taxon>
        <taxon>Candidatus Avibacteroides</taxon>
    </lineage>
</organism>
<gene>
    <name evidence="1" type="ORF">IAA93_03435</name>
</gene>
<comment type="caution">
    <text evidence="1">The sequence shown here is derived from an EMBL/GenBank/DDBJ whole genome shotgun (WGS) entry which is preliminary data.</text>
</comment>
<reference evidence="1" key="1">
    <citation type="journal article" date="2021" name="PeerJ">
        <title>Extensive microbial diversity within the chicken gut microbiome revealed by metagenomics and culture.</title>
        <authorList>
            <person name="Gilroy R."/>
            <person name="Ravi A."/>
            <person name="Getino M."/>
            <person name="Pursley I."/>
            <person name="Horton D.L."/>
            <person name="Alikhan N.F."/>
            <person name="Baker D."/>
            <person name="Gharbi K."/>
            <person name="Hall N."/>
            <person name="Watson M."/>
            <person name="Adriaenssens E.M."/>
            <person name="Foster-Nyarko E."/>
            <person name="Jarju S."/>
            <person name="Secka A."/>
            <person name="Antonio M."/>
            <person name="Oren A."/>
            <person name="Chaudhuri R.R."/>
            <person name="La Ragione R."/>
            <person name="Hildebrand F."/>
            <person name="Pallen M.J."/>
        </authorList>
    </citation>
    <scope>NUCLEOTIDE SEQUENCE</scope>
    <source>
        <strain evidence="1">MalCec1-1739</strain>
    </source>
</reference>
<evidence type="ECO:0000313" key="1">
    <source>
        <dbReference type="EMBL" id="HJD52766.1"/>
    </source>
</evidence>
<protein>
    <submittedName>
        <fullName evidence="1">Uncharacterized protein</fullName>
    </submittedName>
</protein>
<dbReference type="EMBL" id="DWUP01000069">
    <property type="protein sequence ID" value="HJD52766.1"/>
    <property type="molecule type" value="Genomic_DNA"/>
</dbReference>
<dbReference type="Proteomes" id="UP000787625">
    <property type="component" value="Unassembled WGS sequence"/>
</dbReference>
<name>A0A9D2UI40_9BACT</name>
<reference evidence="1" key="2">
    <citation type="submission" date="2021-04" db="EMBL/GenBank/DDBJ databases">
        <authorList>
            <person name="Gilroy R."/>
        </authorList>
    </citation>
    <scope>NUCLEOTIDE SEQUENCE</scope>
    <source>
        <strain evidence="1">MalCec1-1739</strain>
    </source>
</reference>